<accession>A0ABW1FA13</accession>
<dbReference type="Proteomes" id="UP001596067">
    <property type="component" value="Unassembled WGS sequence"/>
</dbReference>
<organism evidence="1 2">
    <name type="scientific">Kitasatospora aburaviensis</name>
    <dbReference type="NCBI Taxonomy" id="67265"/>
    <lineage>
        <taxon>Bacteria</taxon>
        <taxon>Bacillati</taxon>
        <taxon>Actinomycetota</taxon>
        <taxon>Actinomycetes</taxon>
        <taxon>Kitasatosporales</taxon>
        <taxon>Streptomycetaceae</taxon>
        <taxon>Kitasatospora</taxon>
    </lineage>
</organism>
<comment type="caution">
    <text evidence="1">The sequence shown here is derived from an EMBL/GenBank/DDBJ whole genome shotgun (WGS) entry which is preliminary data.</text>
</comment>
<proteinExistence type="predicted"/>
<dbReference type="RefSeq" id="WP_345328635.1">
    <property type="nucleotide sequence ID" value="NZ_BAAAVH010000050.1"/>
</dbReference>
<name>A0ABW1FA13_9ACTN</name>
<protein>
    <submittedName>
        <fullName evidence="1">Uncharacterized protein</fullName>
    </submittedName>
</protein>
<reference evidence="2" key="1">
    <citation type="journal article" date="2019" name="Int. J. Syst. Evol. Microbiol.">
        <title>The Global Catalogue of Microorganisms (GCM) 10K type strain sequencing project: providing services to taxonomists for standard genome sequencing and annotation.</title>
        <authorList>
            <consortium name="The Broad Institute Genomics Platform"/>
            <consortium name="The Broad Institute Genome Sequencing Center for Infectious Disease"/>
            <person name="Wu L."/>
            <person name="Ma J."/>
        </authorList>
    </citation>
    <scope>NUCLEOTIDE SEQUENCE [LARGE SCALE GENOMIC DNA]</scope>
    <source>
        <strain evidence="2">CGMCC 4.1469</strain>
    </source>
</reference>
<keyword evidence="2" id="KW-1185">Reference proteome</keyword>
<sequence length="131" mass="13791">MTNRPGGFERIMTVPYLIRELTVHNCLSEIRSGAVDELRLAVDSLASFPARGGADGTDVAVPERLAAVAELCRAVDGVLDSLVVQAAAEAAEEGWTAARMASEHAVYYARLQRALLPAAAGGQGDAGLKKR</sequence>
<evidence type="ECO:0000313" key="1">
    <source>
        <dbReference type="EMBL" id="MFC5890695.1"/>
    </source>
</evidence>
<evidence type="ECO:0000313" key="2">
    <source>
        <dbReference type="Proteomes" id="UP001596067"/>
    </source>
</evidence>
<dbReference type="EMBL" id="JBHSOD010000092">
    <property type="protein sequence ID" value="MFC5890695.1"/>
    <property type="molecule type" value="Genomic_DNA"/>
</dbReference>
<gene>
    <name evidence="1" type="ORF">ACFP0N_37655</name>
</gene>